<name>A0A8K0R1I4_9PLEO</name>
<sequence>MSFDHEIGAPFTLATLPKPVASTGGRTHAAGVCSISGIKKRKRTEIAVGLDGDGISIYSLQNPQLVTSYALPPSATFTVAPCSIYRKGSSKNASQRFTYAAVTGLTQNDKLQLHCFREKLVGDKPDVSKTVYVPSNNARVLALEVLPVKASGSAANATHDLLVTFENGDAICLSADLETVRWTASLKPWLSGGSIEHISTATAKAVSRGLLRNREDIAAVWSSSSDKIADLLELTQVLCIASRNPNGTAALRLVQIQPRSQDLTTSQLSPLKHLVSWDLPKPSKPIAQSSQYFVHASSGSLYILTSTTLLSYDFSETVPRLVSTFDFPNPGVDSFLRLAQDTIFTTSRQTCRIFDTKFNSLQAQKPFDTGSGTLDEASPAKRRKITQNHTLQQENGQPRLIAYYAENDLVVAVRDCEIVGMQLRLNSTQKRARPAGTSLADAIGKGITPQSKAVAQKWHGRRAKLDKYVTKGKIDKFEETIATDLGIELESTKAPSTLQNEVNGGPLTNGVGPKIPEEDAMALDLDQDATPKDELRAWKMPSAIDNVRKSEFRRYALYALSRIFRFTDGGETLGHGGSQLQIAFFPPNVFQWLLKTGQLTAASVHHAMLEASPLEAQNLPQVDDGEIVKAIADFDPDFHILSAVLNASGHLSVGEVVQAIRLLVQNLDDQPNGDDTTKLLTNGTDAAEDMDIDITSELEAADHEIDHALSVLDHGLLVRSHTLRPALIRLHSFSPRTITATLRSQLPRRDLESLLRLLHVEMRNGGWSSSFDTDADADVPAADQSTDAPDDHAVSIIASLLSYTLDALGAGAWLTAGASDVDSNSSEDMIDALYSDTSEALNGFWEARYMRGLLGEFLRYASNLPNSQKPSTKSLQDRSKPFAFNQDDGELPMLPLGSKPDMGIDRTKPGRGGERREMSKREIGMMISKKVPKYSYERIRL</sequence>
<accession>A0A8K0R1I4</accession>
<dbReference type="EMBL" id="JAGMVJ010000013">
    <property type="protein sequence ID" value="KAH7083664.1"/>
    <property type="molecule type" value="Genomic_DNA"/>
</dbReference>
<feature type="domain" description="Utp8 beta-propeller" evidence="2">
    <location>
        <begin position="7"/>
        <end position="387"/>
    </location>
</feature>
<evidence type="ECO:0000313" key="4">
    <source>
        <dbReference type="Proteomes" id="UP000813461"/>
    </source>
</evidence>
<feature type="compositionally biased region" description="Basic and acidic residues" evidence="1">
    <location>
        <begin position="902"/>
        <end position="920"/>
    </location>
</feature>
<organism evidence="3 4">
    <name type="scientific">Paraphoma chrysanthemicola</name>
    <dbReference type="NCBI Taxonomy" id="798071"/>
    <lineage>
        <taxon>Eukaryota</taxon>
        <taxon>Fungi</taxon>
        <taxon>Dikarya</taxon>
        <taxon>Ascomycota</taxon>
        <taxon>Pezizomycotina</taxon>
        <taxon>Dothideomycetes</taxon>
        <taxon>Pleosporomycetidae</taxon>
        <taxon>Pleosporales</taxon>
        <taxon>Pleosporineae</taxon>
        <taxon>Phaeosphaeriaceae</taxon>
        <taxon>Paraphoma</taxon>
    </lineage>
</organism>
<feature type="compositionally biased region" description="Polar residues" evidence="1">
    <location>
        <begin position="865"/>
        <end position="874"/>
    </location>
</feature>
<reference evidence="3" key="1">
    <citation type="journal article" date="2021" name="Nat. Commun.">
        <title>Genetic determinants of endophytism in the Arabidopsis root mycobiome.</title>
        <authorList>
            <person name="Mesny F."/>
            <person name="Miyauchi S."/>
            <person name="Thiergart T."/>
            <person name="Pickel B."/>
            <person name="Atanasova L."/>
            <person name="Karlsson M."/>
            <person name="Huettel B."/>
            <person name="Barry K.W."/>
            <person name="Haridas S."/>
            <person name="Chen C."/>
            <person name="Bauer D."/>
            <person name="Andreopoulos W."/>
            <person name="Pangilinan J."/>
            <person name="LaButti K."/>
            <person name="Riley R."/>
            <person name="Lipzen A."/>
            <person name="Clum A."/>
            <person name="Drula E."/>
            <person name="Henrissat B."/>
            <person name="Kohler A."/>
            <person name="Grigoriev I.V."/>
            <person name="Martin F.M."/>
            <person name="Hacquard S."/>
        </authorList>
    </citation>
    <scope>NUCLEOTIDE SEQUENCE</scope>
    <source>
        <strain evidence="3">MPI-SDFR-AT-0120</strain>
    </source>
</reference>
<keyword evidence="4" id="KW-1185">Reference proteome</keyword>
<dbReference type="OrthoDB" id="5330858at2759"/>
<dbReference type="Pfam" id="PF10395">
    <property type="entry name" value="Utp8_b_propeller"/>
    <property type="match status" value="1"/>
</dbReference>
<comment type="caution">
    <text evidence="3">The sequence shown here is derived from an EMBL/GenBank/DDBJ whole genome shotgun (WGS) entry which is preliminary data.</text>
</comment>
<proteinExistence type="predicted"/>
<gene>
    <name evidence="3" type="ORF">FB567DRAFT_473512</name>
</gene>
<dbReference type="InterPro" id="IPR018843">
    <property type="entry name" value="Utp8_b-prop"/>
</dbReference>
<feature type="region of interest" description="Disordered" evidence="1">
    <location>
        <begin position="865"/>
        <end position="920"/>
    </location>
</feature>
<dbReference type="AlphaFoldDB" id="A0A8K0R1I4"/>
<protein>
    <recommendedName>
        <fullName evidence="2">Utp8 beta-propeller domain-containing protein</fullName>
    </recommendedName>
</protein>
<evidence type="ECO:0000256" key="1">
    <source>
        <dbReference type="SAM" id="MobiDB-lite"/>
    </source>
</evidence>
<evidence type="ECO:0000313" key="3">
    <source>
        <dbReference type="EMBL" id="KAH7083664.1"/>
    </source>
</evidence>
<evidence type="ECO:0000259" key="2">
    <source>
        <dbReference type="Pfam" id="PF10395"/>
    </source>
</evidence>
<dbReference type="Proteomes" id="UP000813461">
    <property type="component" value="Unassembled WGS sequence"/>
</dbReference>